<dbReference type="Pfam" id="PF04055">
    <property type="entry name" value="Radical_SAM"/>
    <property type="match status" value="1"/>
</dbReference>
<feature type="non-terminal residue" evidence="7">
    <location>
        <position position="1"/>
    </location>
</feature>
<dbReference type="PROSITE" id="PS51918">
    <property type="entry name" value="RADICAL_SAM"/>
    <property type="match status" value="1"/>
</dbReference>
<evidence type="ECO:0000256" key="5">
    <source>
        <dbReference type="ARBA" id="ARBA00023014"/>
    </source>
</evidence>
<dbReference type="GO" id="GO:0051536">
    <property type="term" value="F:iron-sulfur cluster binding"/>
    <property type="evidence" value="ECO:0007669"/>
    <property type="project" value="UniProtKB-KW"/>
</dbReference>
<protein>
    <recommendedName>
        <fullName evidence="6">Radical SAM core domain-containing protein</fullName>
    </recommendedName>
</protein>
<dbReference type="InterPro" id="IPR013785">
    <property type="entry name" value="Aldolase_TIM"/>
</dbReference>
<dbReference type="GO" id="GO:0046872">
    <property type="term" value="F:metal ion binding"/>
    <property type="evidence" value="ECO:0007669"/>
    <property type="project" value="UniProtKB-KW"/>
</dbReference>
<dbReference type="AlphaFoldDB" id="A0A0F9CCT9"/>
<dbReference type="PANTHER" id="PTHR43409">
    <property type="entry name" value="ANAEROBIC MAGNESIUM-PROTOPORPHYRIN IX MONOMETHYL ESTER CYCLASE-RELATED"/>
    <property type="match status" value="1"/>
</dbReference>
<keyword evidence="3" id="KW-0479">Metal-binding</keyword>
<dbReference type="EMBL" id="LAZR01033870">
    <property type="protein sequence ID" value="KKL46884.1"/>
    <property type="molecule type" value="Genomic_DNA"/>
</dbReference>
<evidence type="ECO:0000256" key="2">
    <source>
        <dbReference type="ARBA" id="ARBA00022691"/>
    </source>
</evidence>
<gene>
    <name evidence="7" type="ORF">LCGC14_2341090</name>
</gene>
<keyword evidence="2" id="KW-0949">S-adenosyl-L-methionine</keyword>
<dbReference type="GO" id="GO:0003824">
    <property type="term" value="F:catalytic activity"/>
    <property type="evidence" value="ECO:0007669"/>
    <property type="project" value="InterPro"/>
</dbReference>
<dbReference type="SUPFAM" id="SSF102114">
    <property type="entry name" value="Radical SAM enzymes"/>
    <property type="match status" value="1"/>
</dbReference>
<keyword evidence="4" id="KW-0408">Iron</keyword>
<dbReference type="PANTHER" id="PTHR43409:SF7">
    <property type="entry name" value="BLL1977 PROTEIN"/>
    <property type="match status" value="1"/>
</dbReference>
<comment type="cofactor">
    <cofactor evidence="1">
        <name>[4Fe-4S] cluster</name>
        <dbReference type="ChEBI" id="CHEBI:49883"/>
    </cofactor>
</comment>
<reference evidence="7" key="1">
    <citation type="journal article" date="2015" name="Nature">
        <title>Complex archaea that bridge the gap between prokaryotes and eukaryotes.</title>
        <authorList>
            <person name="Spang A."/>
            <person name="Saw J.H."/>
            <person name="Jorgensen S.L."/>
            <person name="Zaremba-Niedzwiedzka K."/>
            <person name="Martijn J."/>
            <person name="Lind A.E."/>
            <person name="van Eijk R."/>
            <person name="Schleper C."/>
            <person name="Guy L."/>
            <person name="Ettema T.J."/>
        </authorList>
    </citation>
    <scope>NUCLEOTIDE SEQUENCE</scope>
</reference>
<sequence>EVRPVLDHMRKKNYFIEHIWTNINNLNTETIEMVSGLCQTICYSVETSSPRLQRILRKTIPIEKVLNTNRALREAGINTVHNFLFGIPTETDDETKMNVDLMKEMKVVNPHVRANCYILSPIPGTPIFDYAQEVAGKTIPWGMDDLAEFHFMFMQESSMKFRPYLSPEDNHFYERVAMLSDTLFTELNQAPSQEILDEIAASERLGHIFGDISGIPRPEGRERKYILDKVLKAQDEGTDLPRLERF</sequence>
<proteinExistence type="predicted"/>
<name>A0A0F9CCT9_9ZZZZ</name>
<comment type="caution">
    <text evidence="7">The sequence shown here is derived from an EMBL/GenBank/DDBJ whole genome shotgun (WGS) entry which is preliminary data.</text>
</comment>
<accession>A0A0F9CCT9</accession>
<dbReference type="InterPro" id="IPR051198">
    <property type="entry name" value="BchE-like"/>
</dbReference>
<evidence type="ECO:0000256" key="3">
    <source>
        <dbReference type="ARBA" id="ARBA00022723"/>
    </source>
</evidence>
<evidence type="ECO:0000256" key="1">
    <source>
        <dbReference type="ARBA" id="ARBA00001966"/>
    </source>
</evidence>
<feature type="domain" description="Radical SAM core" evidence="6">
    <location>
        <begin position="1"/>
        <end position="156"/>
    </location>
</feature>
<dbReference type="Gene3D" id="3.20.20.70">
    <property type="entry name" value="Aldolase class I"/>
    <property type="match status" value="1"/>
</dbReference>
<keyword evidence="5" id="KW-0411">Iron-sulfur</keyword>
<evidence type="ECO:0000313" key="7">
    <source>
        <dbReference type="EMBL" id="KKL46884.1"/>
    </source>
</evidence>
<organism evidence="7">
    <name type="scientific">marine sediment metagenome</name>
    <dbReference type="NCBI Taxonomy" id="412755"/>
    <lineage>
        <taxon>unclassified sequences</taxon>
        <taxon>metagenomes</taxon>
        <taxon>ecological metagenomes</taxon>
    </lineage>
</organism>
<dbReference type="InterPro" id="IPR007197">
    <property type="entry name" value="rSAM"/>
</dbReference>
<evidence type="ECO:0000259" key="6">
    <source>
        <dbReference type="PROSITE" id="PS51918"/>
    </source>
</evidence>
<evidence type="ECO:0000256" key="4">
    <source>
        <dbReference type="ARBA" id="ARBA00023004"/>
    </source>
</evidence>
<dbReference type="InterPro" id="IPR058240">
    <property type="entry name" value="rSAM_sf"/>
</dbReference>